<name>A0A5C5WFA2_9BACT</name>
<evidence type="ECO:0000259" key="2">
    <source>
        <dbReference type="Pfam" id="PF01261"/>
    </source>
</evidence>
<reference evidence="3 4" key="1">
    <citation type="submission" date="2019-02" db="EMBL/GenBank/DDBJ databases">
        <title>Deep-cultivation of Planctomycetes and their phenomic and genomic characterization uncovers novel biology.</title>
        <authorList>
            <person name="Wiegand S."/>
            <person name="Jogler M."/>
            <person name="Boedeker C."/>
            <person name="Pinto D."/>
            <person name="Vollmers J."/>
            <person name="Rivas-Marin E."/>
            <person name="Kohn T."/>
            <person name="Peeters S.H."/>
            <person name="Heuer A."/>
            <person name="Rast P."/>
            <person name="Oberbeckmann S."/>
            <person name="Bunk B."/>
            <person name="Jeske O."/>
            <person name="Meyerdierks A."/>
            <person name="Storesund J.E."/>
            <person name="Kallscheuer N."/>
            <person name="Luecker S."/>
            <person name="Lage O.M."/>
            <person name="Pohl T."/>
            <person name="Merkel B.J."/>
            <person name="Hornburger P."/>
            <person name="Mueller R.-W."/>
            <person name="Bruemmer F."/>
            <person name="Labrenz M."/>
            <person name="Spormann A.M."/>
            <person name="Op Den Camp H."/>
            <person name="Overmann J."/>
            <person name="Amann R."/>
            <person name="Jetten M.S.M."/>
            <person name="Mascher T."/>
            <person name="Medema M.H."/>
            <person name="Devos D.P."/>
            <person name="Kaster A.-K."/>
            <person name="Ovreas L."/>
            <person name="Rohde M."/>
            <person name="Galperin M.Y."/>
            <person name="Jogler C."/>
        </authorList>
    </citation>
    <scope>NUCLEOTIDE SEQUENCE [LARGE SCALE GENOMIC DNA]</scope>
    <source>
        <strain evidence="3 4">Pla111</strain>
    </source>
</reference>
<dbReference type="RefSeq" id="WP_197524694.1">
    <property type="nucleotide sequence ID" value="NZ_SJPH01000001.1"/>
</dbReference>
<sequence>MMQLAINQITTYRWTFEEDLHHYLRAGYQGVGLWLRKLEDFGFERGLELIHDSGIKVSSVSWVGGFTGGDALSGGENLAEARRTLDLAQACNAGSVVLHPGSRNRHTHRHVYRLLNGALESLLPHAEAAGTPLVLEPMHPACAGEWTFLTDLAATAQLVASYDSPWLRLAYDAYHAPLCRQTEMLLAEIAPLIGLVQVADYKSPHTIDGERCLLGEGAAPLDRLIATLDRVGYDGFIEVELRGAAIEPSIYHRAVDGSAMTLRGLLQGTAPRGTRRRSTMPVTLAGSSERLA</sequence>
<dbReference type="InterPro" id="IPR013022">
    <property type="entry name" value="Xyl_isomerase-like_TIM-brl"/>
</dbReference>
<dbReference type="InterPro" id="IPR050312">
    <property type="entry name" value="IolE/XylAMocC-like"/>
</dbReference>
<dbReference type="Pfam" id="PF01261">
    <property type="entry name" value="AP_endonuc_2"/>
    <property type="match status" value="1"/>
</dbReference>
<dbReference type="PANTHER" id="PTHR12110:SF52">
    <property type="entry name" value="XYLOSE ISOMERASE"/>
    <property type="match status" value="1"/>
</dbReference>
<dbReference type="AlphaFoldDB" id="A0A5C5WFA2"/>
<evidence type="ECO:0000313" key="4">
    <source>
        <dbReference type="Proteomes" id="UP000318995"/>
    </source>
</evidence>
<protein>
    <submittedName>
        <fullName evidence="3">Fructoselysine 3-epimerase</fullName>
    </submittedName>
</protein>
<dbReference type="InterPro" id="IPR036237">
    <property type="entry name" value="Xyl_isomerase-like_sf"/>
</dbReference>
<proteinExistence type="predicted"/>
<gene>
    <name evidence="3" type="ORF">Pla111_05660</name>
</gene>
<evidence type="ECO:0000256" key="1">
    <source>
        <dbReference type="SAM" id="MobiDB-lite"/>
    </source>
</evidence>
<dbReference type="EMBL" id="SJPH01000001">
    <property type="protein sequence ID" value="TWT48791.1"/>
    <property type="molecule type" value="Genomic_DNA"/>
</dbReference>
<dbReference type="Gene3D" id="3.20.20.150">
    <property type="entry name" value="Divalent-metal-dependent TIM barrel enzymes"/>
    <property type="match status" value="1"/>
</dbReference>
<dbReference type="PANTHER" id="PTHR12110">
    <property type="entry name" value="HYDROXYPYRUVATE ISOMERASE"/>
    <property type="match status" value="1"/>
</dbReference>
<keyword evidence="4" id="KW-1185">Reference proteome</keyword>
<accession>A0A5C5WFA2</accession>
<evidence type="ECO:0000313" key="3">
    <source>
        <dbReference type="EMBL" id="TWT48791.1"/>
    </source>
</evidence>
<comment type="caution">
    <text evidence="3">The sequence shown here is derived from an EMBL/GenBank/DDBJ whole genome shotgun (WGS) entry which is preliminary data.</text>
</comment>
<dbReference type="SUPFAM" id="SSF51658">
    <property type="entry name" value="Xylose isomerase-like"/>
    <property type="match status" value="1"/>
</dbReference>
<organism evidence="3 4">
    <name type="scientific">Botrimarina hoheduenensis</name>
    <dbReference type="NCBI Taxonomy" id="2528000"/>
    <lineage>
        <taxon>Bacteria</taxon>
        <taxon>Pseudomonadati</taxon>
        <taxon>Planctomycetota</taxon>
        <taxon>Planctomycetia</taxon>
        <taxon>Pirellulales</taxon>
        <taxon>Lacipirellulaceae</taxon>
        <taxon>Botrimarina</taxon>
    </lineage>
</organism>
<feature type="region of interest" description="Disordered" evidence="1">
    <location>
        <begin position="268"/>
        <end position="292"/>
    </location>
</feature>
<feature type="domain" description="Xylose isomerase-like TIM barrel" evidence="2">
    <location>
        <begin position="25"/>
        <end position="244"/>
    </location>
</feature>
<dbReference type="Proteomes" id="UP000318995">
    <property type="component" value="Unassembled WGS sequence"/>
</dbReference>